<gene>
    <name evidence="2" type="ORF">JX360_14730</name>
</gene>
<evidence type="ECO:0000256" key="1">
    <source>
        <dbReference type="SAM" id="MobiDB-lite"/>
    </source>
</evidence>
<comment type="caution">
    <text evidence="2">The sequence shown here is derived from an EMBL/GenBank/DDBJ whole genome shotgun (WGS) entry which is preliminary data.</text>
</comment>
<feature type="compositionally biased region" description="Polar residues" evidence="1">
    <location>
        <begin position="19"/>
        <end position="32"/>
    </location>
</feature>
<proteinExistence type="predicted"/>
<reference evidence="2" key="1">
    <citation type="submission" date="2021-02" db="EMBL/GenBank/DDBJ databases">
        <title>The CRISPR/cas machinery reduction and long-range gene transfer in the hot spring cyanobacterium Synechococcus.</title>
        <authorList>
            <person name="Dvorak P."/>
            <person name="Jahodarova E."/>
            <person name="Hasler P."/>
            <person name="Poulickova A."/>
        </authorList>
    </citation>
    <scope>NUCLEOTIDE SEQUENCE</scope>
    <source>
        <strain evidence="2">Rupite</strain>
    </source>
</reference>
<dbReference type="EMBL" id="JAFIRA010000048">
    <property type="protein sequence ID" value="MCJ2544143.1"/>
    <property type="molecule type" value="Genomic_DNA"/>
</dbReference>
<name>A0ABT0CED4_THEVL</name>
<evidence type="ECO:0000313" key="2">
    <source>
        <dbReference type="EMBL" id="MCJ2544143.1"/>
    </source>
</evidence>
<evidence type="ECO:0000313" key="3">
    <source>
        <dbReference type="Proteomes" id="UP000830835"/>
    </source>
</evidence>
<dbReference type="Proteomes" id="UP000830835">
    <property type="component" value="Unassembled WGS sequence"/>
</dbReference>
<accession>A0ABT0CED4</accession>
<feature type="region of interest" description="Disordered" evidence="1">
    <location>
        <begin position="1"/>
        <end position="36"/>
    </location>
</feature>
<protein>
    <submittedName>
        <fullName evidence="2">Uncharacterized protein</fullName>
    </submittedName>
</protein>
<dbReference type="RefSeq" id="WP_244352384.1">
    <property type="nucleotide sequence ID" value="NZ_JAFIRA010000048.1"/>
</dbReference>
<sequence length="78" mass="9218">MPPQPRPARVTGSLACQRPLQTSLQQRSQAINRRSKPIHHKTHLLYRRNLPLYLRNLLSQYRTSFIYNLKAKPVSRVR</sequence>
<keyword evidence="3" id="KW-1185">Reference proteome</keyword>
<organism evidence="2 3">
    <name type="scientific">Thermostichus vulcanus str. 'Rupite'</name>
    <dbReference type="NCBI Taxonomy" id="2813851"/>
    <lineage>
        <taxon>Bacteria</taxon>
        <taxon>Bacillati</taxon>
        <taxon>Cyanobacteriota</taxon>
        <taxon>Cyanophyceae</taxon>
        <taxon>Thermostichales</taxon>
        <taxon>Thermostichaceae</taxon>
        <taxon>Thermostichus</taxon>
    </lineage>
</organism>